<dbReference type="PANTHER" id="PTHR42983">
    <property type="entry name" value="DINITROGENASE IRON-MOLYBDENUM COFACTOR PROTEIN-RELATED"/>
    <property type="match status" value="1"/>
</dbReference>
<gene>
    <name evidence="2" type="ORF">S03H2_17363</name>
</gene>
<dbReference type="InterPro" id="IPR003731">
    <property type="entry name" value="Di-Nase_FeMo-co_biosynth"/>
</dbReference>
<dbReference type="Gene3D" id="3.30.420.130">
    <property type="entry name" value="Dinitrogenase iron-molybdenum cofactor biosynthesis domain"/>
    <property type="match status" value="1"/>
</dbReference>
<evidence type="ECO:0000259" key="1">
    <source>
        <dbReference type="Pfam" id="PF02579"/>
    </source>
</evidence>
<accession>X1FKY4</accession>
<protein>
    <recommendedName>
        <fullName evidence="1">Dinitrogenase iron-molybdenum cofactor biosynthesis domain-containing protein</fullName>
    </recommendedName>
</protein>
<dbReference type="EMBL" id="BARU01008949">
    <property type="protein sequence ID" value="GAH46346.1"/>
    <property type="molecule type" value="Genomic_DNA"/>
</dbReference>
<dbReference type="AlphaFoldDB" id="X1FKY4"/>
<dbReference type="Pfam" id="PF02579">
    <property type="entry name" value="Nitro_FeMo-Co"/>
    <property type="match status" value="1"/>
</dbReference>
<feature type="domain" description="Dinitrogenase iron-molybdenum cofactor biosynthesis" evidence="1">
    <location>
        <begin position="53"/>
        <end position="138"/>
    </location>
</feature>
<name>X1FKY4_9ZZZZ</name>
<dbReference type="InterPro" id="IPR036105">
    <property type="entry name" value="DiNase_FeMo-co_biosyn_sf"/>
</dbReference>
<dbReference type="PANTHER" id="PTHR42983:SF1">
    <property type="entry name" value="IRON-MOLYBDENUM PROTEIN"/>
    <property type="match status" value="1"/>
</dbReference>
<sequence length="147" mass="16435">MKKNLRTFLLVLFFSAFFLQGQQCLSITRNSDVYNSKSLNRIAIAAVGDSITSEISMRAGRAPYYLVFDKKGVFLKSIKNPSQMQGGGASSVVVDLLIKESVKTVIAGKFGDKMKKQLKANKIKYHERTGITKEIVETIIKKKIKKN</sequence>
<organism evidence="2">
    <name type="scientific">marine sediment metagenome</name>
    <dbReference type="NCBI Taxonomy" id="412755"/>
    <lineage>
        <taxon>unclassified sequences</taxon>
        <taxon>metagenomes</taxon>
        <taxon>ecological metagenomes</taxon>
    </lineage>
</organism>
<evidence type="ECO:0000313" key="2">
    <source>
        <dbReference type="EMBL" id="GAH46346.1"/>
    </source>
</evidence>
<reference evidence="2" key="1">
    <citation type="journal article" date="2014" name="Front. Microbiol.">
        <title>High frequency of phylogenetically diverse reductive dehalogenase-homologous genes in deep subseafloor sedimentary metagenomes.</title>
        <authorList>
            <person name="Kawai M."/>
            <person name="Futagami T."/>
            <person name="Toyoda A."/>
            <person name="Takaki Y."/>
            <person name="Nishi S."/>
            <person name="Hori S."/>
            <person name="Arai W."/>
            <person name="Tsubouchi T."/>
            <person name="Morono Y."/>
            <person name="Uchiyama I."/>
            <person name="Ito T."/>
            <person name="Fujiyama A."/>
            <person name="Inagaki F."/>
            <person name="Takami H."/>
        </authorList>
    </citation>
    <scope>NUCLEOTIDE SEQUENCE</scope>
    <source>
        <strain evidence="2">Expedition CK06-06</strain>
    </source>
</reference>
<comment type="caution">
    <text evidence="2">The sequence shown here is derived from an EMBL/GenBank/DDBJ whole genome shotgun (WGS) entry which is preliminary data.</text>
</comment>
<dbReference type="SUPFAM" id="SSF53146">
    <property type="entry name" value="Nitrogenase accessory factor-like"/>
    <property type="match status" value="1"/>
</dbReference>
<proteinExistence type="predicted"/>